<sequence length="818" mass="87192">MRKWILRAVLALVVLLVVLAIALWLSLRASMPALDGERSLAGLAAATTIERDGAGVVTITAASENDAMRALGFVHAQERYFEMDLMRRVPSGELSALFGERALDTDRRNRAHRMRARIDASIERIAAGRMPQLQAYADGANAGLAALGTRPWPYLLLRQTPQPWTPADSALTGFAMYFDLQDATNARELQMHRLGTVLPPALLALFAHGSSRWDAPLLGGSHGDARLPSADVVDLRRLDAAQGADARMANVPPAAADLARGSNNFAVSGALTADGRALVADDMHLGLRAPNIWFRARLRYPDPRAPGGRVDVTGFTLPGLPAVIVGSNTHVAWGFTNSYGDYLDWQRVVPCTSGKVAGCTPVVRHEERIGMAGGAPVTLVVEDTDWGPLVHREEDGSALALRWTAHLPGALNFGLADFAHARDLDDALAIADRTATPTQNLVIGDRAGRIAWRLLGPIPVRGAGCDGRSVSQPPSADAPAPDANLCAPWPIATDASPVQRDADRLWTANSRVVDGDDFVRIGDGGAALGIRAWQIREGLQARARFAEADLLAIQLDDRAVLLTQWHDLLREVSGSADDDSALHALAAASRDWSGHVGVDSVGYRLVRAWRLAVHARLADGLAAPARAAFGAGLETPDPPAFEGVVWPLVTQRPAHLLPRRFACTAQTQQGVCAPTDDGWQALFEDAAREVRDELGAQGALAERSWGERNTTAICHPLAAAVPLLGKRLLCMPAEPLPGDGTVPRVQGPAFGASQRMVVAPGHEADGITHMPGGQSGHPLSPFWGAGHADWAQGRPSPFLPQATTHTLRLVPQSADDAP</sequence>
<dbReference type="Gene3D" id="2.30.120.10">
    <property type="match status" value="1"/>
</dbReference>
<dbReference type="PANTHER" id="PTHR34218:SF4">
    <property type="entry name" value="ACYL-HOMOSERINE LACTONE ACYLASE QUIP"/>
    <property type="match status" value="1"/>
</dbReference>
<dbReference type="InterPro" id="IPR023343">
    <property type="entry name" value="Penicillin_amidase_dom1"/>
</dbReference>
<organism evidence="7 8">
    <name type="scientific">Luteimonas terrae</name>
    <dbReference type="NCBI Taxonomy" id="1530191"/>
    <lineage>
        <taxon>Bacteria</taxon>
        <taxon>Pseudomonadati</taxon>
        <taxon>Pseudomonadota</taxon>
        <taxon>Gammaproteobacteria</taxon>
        <taxon>Lysobacterales</taxon>
        <taxon>Lysobacteraceae</taxon>
        <taxon>Luteimonas</taxon>
    </lineage>
</organism>
<dbReference type="InterPro" id="IPR014395">
    <property type="entry name" value="Pen/GL7ACA/AHL_acylase"/>
</dbReference>
<comment type="similarity">
    <text evidence="1">Belongs to the peptidase S45 family.</text>
</comment>
<dbReference type="InterPro" id="IPR002692">
    <property type="entry name" value="S45"/>
</dbReference>
<comment type="subunit">
    <text evidence="4">Heterodimer of an alpha subunit and a beta subunit processed from the same precursor.</text>
</comment>
<keyword evidence="6" id="KW-0106">Calcium</keyword>
<dbReference type="Gene3D" id="3.60.20.10">
    <property type="entry name" value="Glutamine Phosphoribosylpyrophosphate, subunit 1, domain 1"/>
    <property type="match status" value="1"/>
</dbReference>
<evidence type="ECO:0000256" key="6">
    <source>
        <dbReference type="PIRSR" id="PIRSR001227-2"/>
    </source>
</evidence>
<reference evidence="7 8" key="1">
    <citation type="submission" date="2019-03" db="EMBL/GenBank/DDBJ databases">
        <title>Luteimonas zhaokaii sp.nov., isolated from the rectal contents of Plateau pika in Yushu, Qinghai Province, China.</title>
        <authorList>
            <person name="Zhang G."/>
        </authorList>
    </citation>
    <scope>NUCLEOTIDE SEQUENCE [LARGE SCALE GENOMIC DNA]</scope>
    <source>
        <strain evidence="7 8">THG-MD21</strain>
    </source>
</reference>
<dbReference type="RefSeq" id="WP_133392301.1">
    <property type="nucleotide sequence ID" value="NZ_SMTG01000002.1"/>
</dbReference>
<dbReference type="Gene3D" id="1.10.1400.10">
    <property type="match status" value="1"/>
</dbReference>
<dbReference type="InterPro" id="IPR043147">
    <property type="entry name" value="Penicillin_amidase_A-knob"/>
</dbReference>
<dbReference type="GO" id="GO:0046872">
    <property type="term" value="F:metal ion binding"/>
    <property type="evidence" value="ECO:0007669"/>
    <property type="project" value="UniProtKB-KW"/>
</dbReference>
<dbReference type="CDD" id="cd03747">
    <property type="entry name" value="Ntn_PGA_like"/>
    <property type="match status" value="1"/>
</dbReference>
<dbReference type="Proteomes" id="UP000295543">
    <property type="component" value="Unassembled WGS sequence"/>
</dbReference>
<dbReference type="InterPro" id="IPR029055">
    <property type="entry name" value="Ntn_hydrolases_N"/>
</dbReference>
<gene>
    <name evidence="7" type="ORF">E2F49_01375</name>
</gene>
<comment type="caution">
    <text evidence="7">The sequence shown here is derived from an EMBL/GenBank/DDBJ whole genome shotgun (WGS) entry which is preliminary data.</text>
</comment>
<dbReference type="Gene3D" id="1.10.439.10">
    <property type="entry name" value="Penicillin Amidohydrolase, domain 1"/>
    <property type="match status" value="1"/>
</dbReference>
<keyword evidence="8" id="KW-1185">Reference proteome</keyword>
<dbReference type="EMBL" id="SMTG01000002">
    <property type="protein sequence ID" value="TDK32749.1"/>
    <property type="molecule type" value="Genomic_DNA"/>
</dbReference>
<dbReference type="OrthoDB" id="9760084at2"/>
<dbReference type="InterPro" id="IPR043146">
    <property type="entry name" value="Penicillin_amidase_N_B-knob"/>
</dbReference>
<feature type="binding site" evidence="6">
    <location>
        <position position="344"/>
    </location>
    <ligand>
        <name>Ca(2+)</name>
        <dbReference type="ChEBI" id="CHEBI:29108"/>
    </ligand>
</feature>
<feature type="binding site" evidence="6">
    <location>
        <position position="188"/>
    </location>
    <ligand>
        <name>Ca(2+)</name>
        <dbReference type="ChEBI" id="CHEBI:29108"/>
    </ligand>
</feature>
<evidence type="ECO:0000256" key="2">
    <source>
        <dbReference type="ARBA" id="ARBA00022801"/>
    </source>
</evidence>
<evidence type="ECO:0000256" key="5">
    <source>
        <dbReference type="PIRSR" id="PIRSR001227-1"/>
    </source>
</evidence>
<comment type="cofactor">
    <cofactor evidence="6">
        <name>Ca(2+)</name>
        <dbReference type="ChEBI" id="CHEBI:29108"/>
    </cofactor>
    <text evidence="6">Binds 1 Ca(2+) ion per dimer.</text>
</comment>
<accession>A0A4R5UBZ1</accession>
<evidence type="ECO:0000313" key="8">
    <source>
        <dbReference type="Proteomes" id="UP000295543"/>
    </source>
</evidence>
<dbReference type="PIRSF" id="PIRSF001227">
    <property type="entry name" value="Pen_acylase"/>
    <property type="match status" value="1"/>
</dbReference>
<name>A0A4R5UBZ1_9GAMM</name>
<dbReference type="GO" id="GO:0016811">
    <property type="term" value="F:hydrolase activity, acting on carbon-nitrogen (but not peptide) bonds, in linear amides"/>
    <property type="evidence" value="ECO:0007669"/>
    <property type="project" value="InterPro"/>
</dbReference>
<evidence type="ECO:0000256" key="3">
    <source>
        <dbReference type="ARBA" id="ARBA00023145"/>
    </source>
</evidence>
<keyword evidence="2" id="KW-0378">Hydrolase</keyword>
<feature type="binding site" evidence="6">
    <location>
        <position position="341"/>
    </location>
    <ligand>
        <name>Ca(2+)</name>
        <dbReference type="ChEBI" id="CHEBI:29108"/>
    </ligand>
</feature>
<dbReference type="AlphaFoldDB" id="A0A4R5UBZ1"/>
<keyword evidence="3" id="KW-0865">Zymogen</keyword>
<evidence type="ECO:0000256" key="1">
    <source>
        <dbReference type="ARBA" id="ARBA00006586"/>
    </source>
</evidence>
<evidence type="ECO:0000313" key="7">
    <source>
        <dbReference type="EMBL" id="TDK32749.1"/>
    </source>
</evidence>
<feature type="active site" description="Nucleophile" evidence="5">
    <location>
        <position position="262"/>
    </location>
</feature>
<keyword evidence="6" id="KW-0479">Metal-binding</keyword>
<proteinExistence type="inferred from homology"/>
<dbReference type="SUPFAM" id="SSF56235">
    <property type="entry name" value="N-terminal nucleophile aminohydrolases (Ntn hydrolases)"/>
    <property type="match status" value="1"/>
</dbReference>
<dbReference type="PANTHER" id="PTHR34218">
    <property type="entry name" value="PEPTIDASE S45 PENICILLIN AMIDASE"/>
    <property type="match status" value="1"/>
</dbReference>
<dbReference type="Pfam" id="PF01804">
    <property type="entry name" value="Penicil_amidase"/>
    <property type="match status" value="1"/>
</dbReference>
<evidence type="ECO:0000256" key="4">
    <source>
        <dbReference type="ARBA" id="ARBA00038735"/>
    </source>
</evidence>
<protein>
    <submittedName>
        <fullName evidence="7">Penicillin acylase family protein</fullName>
    </submittedName>
</protein>
<dbReference type="GO" id="GO:0017000">
    <property type="term" value="P:antibiotic biosynthetic process"/>
    <property type="evidence" value="ECO:0007669"/>
    <property type="project" value="InterPro"/>
</dbReference>